<evidence type="ECO:0000313" key="2">
    <source>
        <dbReference type="EMBL" id="UYV72912.1"/>
    </source>
</evidence>
<gene>
    <name evidence="2" type="ORF">LAZ67_10001142</name>
</gene>
<reference evidence="2 3" key="1">
    <citation type="submission" date="2022-01" db="EMBL/GenBank/DDBJ databases">
        <title>A chromosomal length assembly of Cordylochernes scorpioides.</title>
        <authorList>
            <person name="Zeh D."/>
            <person name="Zeh J."/>
        </authorList>
    </citation>
    <scope>NUCLEOTIDE SEQUENCE [LARGE SCALE GENOMIC DNA]</scope>
    <source>
        <strain evidence="2">IN4F17</strain>
        <tissue evidence="2">Whole Body</tissue>
    </source>
</reference>
<keyword evidence="1" id="KW-1133">Transmembrane helix</keyword>
<dbReference type="EMBL" id="CP092872">
    <property type="protein sequence ID" value="UYV72912.1"/>
    <property type="molecule type" value="Genomic_DNA"/>
</dbReference>
<keyword evidence="1" id="KW-0812">Transmembrane</keyword>
<sequence>MAVVGSITYFMDQNPVGLFSTPDPDDITEFLDMVGYKPYTHLAPYCIGMTVGYLFYLRTKLNFSLEDQWDTCQSSLDSFRGGGRPQLKWTKMTARKLPSSLQMGCMNSE</sequence>
<accession>A0ABY6KVN9</accession>
<evidence type="ECO:0000313" key="3">
    <source>
        <dbReference type="Proteomes" id="UP001235939"/>
    </source>
</evidence>
<dbReference type="Proteomes" id="UP001235939">
    <property type="component" value="Chromosome 10"/>
</dbReference>
<protein>
    <submittedName>
        <fullName evidence="2">Uncharacterized protein</fullName>
    </submittedName>
</protein>
<keyword evidence="3" id="KW-1185">Reference proteome</keyword>
<organism evidence="2 3">
    <name type="scientific">Cordylochernes scorpioides</name>
    <dbReference type="NCBI Taxonomy" id="51811"/>
    <lineage>
        <taxon>Eukaryota</taxon>
        <taxon>Metazoa</taxon>
        <taxon>Ecdysozoa</taxon>
        <taxon>Arthropoda</taxon>
        <taxon>Chelicerata</taxon>
        <taxon>Arachnida</taxon>
        <taxon>Pseudoscorpiones</taxon>
        <taxon>Cheliferoidea</taxon>
        <taxon>Chernetidae</taxon>
        <taxon>Cordylochernes</taxon>
    </lineage>
</organism>
<evidence type="ECO:0000256" key="1">
    <source>
        <dbReference type="SAM" id="Phobius"/>
    </source>
</evidence>
<name>A0ABY6KVN9_9ARAC</name>
<feature type="transmembrane region" description="Helical" evidence="1">
    <location>
        <begin position="39"/>
        <end position="57"/>
    </location>
</feature>
<keyword evidence="1" id="KW-0472">Membrane</keyword>
<proteinExistence type="predicted"/>